<accession>A0A561ES84</accession>
<protein>
    <submittedName>
        <fullName evidence="3">Parallel beta helix pectate lyase-like protein</fullName>
    </submittedName>
</protein>
<dbReference type="SUPFAM" id="SSF51126">
    <property type="entry name" value="Pectin lyase-like"/>
    <property type="match status" value="1"/>
</dbReference>
<dbReference type="NCBIfam" id="NF041518">
    <property type="entry name" value="choice_anch_Q"/>
    <property type="match status" value="1"/>
</dbReference>
<dbReference type="OrthoDB" id="614750at2"/>
<dbReference type="InterPro" id="IPR059226">
    <property type="entry name" value="Choice_anch_Q_dom"/>
</dbReference>
<feature type="chain" id="PRO_5038883819" evidence="1">
    <location>
        <begin position="25"/>
        <end position="870"/>
    </location>
</feature>
<organism evidence="3 4">
    <name type="scientific">Kitasatospora atroaurantiaca</name>
    <dbReference type="NCBI Taxonomy" id="285545"/>
    <lineage>
        <taxon>Bacteria</taxon>
        <taxon>Bacillati</taxon>
        <taxon>Actinomycetota</taxon>
        <taxon>Actinomycetes</taxon>
        <taxon>Kitasatosporales</taxon>
        <taxon>Streptomycetaceae</taxon>
        <taxon>Kitasatospora</taxon>
    </lineage>
</organism>
<dbReference type="GO" id="GO:0016829">
    <property type="term" value="F:lyase activity"/>
    <property type="evidence" value="ECO:0007669"/>
    <property type="project" value="UniProtKB-KW"/>
</dbReference>
<feature type="signal peptide" evidence="1">
    <location>
        <begin position="1"/>
        <end position="24"/>
    </location>
</feature>
<evidence type="ECO:0000313" key="4">
    <source>
        <dbReference type="Proteomes" id="UP000318416"/>
    </source>
</evidence>
<keyword evidence="1" id="KW-0732">Signal</keyword>
<evidence type="ECO:0000313" key="3">
    <source>
        <dbReference type="EMBL" id="TWE18478.1"/>
    </source>
</evidence>
<keyword evidence="3" id="KW-0456">Lyase</keyword>
<sequence>MRISGIARAAALPLLLGTTIPALTATNAVADTTPLTTTRYVATGNASCSDSGTGTVRQPFCTITAASAAARPGDTVMVEQGNYPESATISAIGTATAPITFVAVGSHVFIGAAGAGITGNAITVSHAQHVVLRGLTAVASTALAIQVGDSSDITIDGGATDGSIEIDGTSSGVTISRESVIAHANSAAVQVDAGAVRTVVTADNVMSWFGHRPGVQVTDAPGTEIISNTVITACNGGIELDGTSSGSTVENNIIDTSFGPSPGACKTPANATAITVASGSTSGTVTDYNLFNPVSAGAFYSWAGTDYATPGAFAAATGQGTHDIAADPKLTGNGTGYTQWYAPADTSPAIDSANANAPGELSTDFHGNPRMDDPNVTNTGTGAGYHDRGAVELQGPAALLVTPDVIAAPETGPLDAAITVRSYANPSTTSPWTANEPPRENVQYQFSDEPLPSIGIGLTAGTVIPHTFGRAGEFHVGLEYGGNDIRGGLWGRTSTPIVVGANYTPITPTRLLDTRSAIGIPTTTPVPAGGDVVLPITATGSVPADALTAVVANVTVTQPTSAGYLTAYPDGQDLPLASNLNFTPGRTVANLVTVPVTNGKLRLHNGSSGTVHMVLDLQGFYSEQGYGFKDLNPVRVLDTRSSQPVAPRGTYQLSLGSRVPSGTTAVVLNVTATAPTADGFITAYPYGNTRPNASSLNFIHGSTVANLVTVPVVDGKVELYNGSGGSVQLIADLQGYYGTRASGAIQSFVPDGPSRVFDTRTGLGSTYGKAGPLLAFEAQGFGGRTLDSCSLCAYASGWVVNVTATQPSQPGFLTVWGYPSADQRPNASNLNFEAGQTVPNLVVGRADYVYNGSSGTTQVVVDQEGYFISR</sequence>
<dbReference type="Proteomes" id="UP000318416">
    <property type="component" value="Unassembled WGS sequence"/>
</dbReference>
<keyword evidence="4" id="KW-1185">Reference proteome</keyword>
<gene>
    <name evidence="3" type="ORF">FB465_3554</name>
</gene>
<reference evidence="3 4" key="1">
    <citation type="submission" date="2019-06" db="EMBL/GenBank/DDBJ databases">
        <title>Sequencing the genomes of 1000 actinobacteria strains.</title>
        <authorList>
            <person name="Klenk H.-P."/>
        </authorList>
    </citation>
    <scope>NUCLEOTIDE SEQUENCE [LARGE SCALE GENOMIC DNA]</scope>
    <source>
        <strain evidence="3 4">DSM 41649</strain>
    </source>
</reference>
<dbReference type="InterPro" id="IPR012334">
    <property type="entry name" value="Pectin_lyas_fold"/>
</dbReference>
<dbReference type="InterPro" id="IPR039448">
    <property type="entry name" value="Beta_helix"/>
</dbReference>
<dbReference type="Gene3D" id="2.160.20.10">
    <property type="entry name" value="Single-stranded right-handed beta-helix, Pectin lyase-like"/>
    <property type="match status" value="1"/>
</dbReference>
<dbReference type="RefSeq" id="WP_145791784.1">
    <property type="nucleotide sequence ID" value="NZ_BAAABR010000006.1"/>
</dbReference>
<dbReference type="Pfam" id="PF13229">
    <property type="entry name" value="Beta_helix"/>
    <property type="match status" value="1"/>
</dbReference>
<proteinExistence type="predicted"/>
<dbReference type="AlphaFoldDB" id="A0A561ES84"/>
<evidence type="ECO:0000256" key="1">
    <source>
        <dbReference type="SAM" id="SignalP"/>
    </source>
</evidence>
<dbReference type="InterPro" id="IPR011050">
    <property type="entry name" value="Pectin_lyase_fold/virulence"/>
</dbReference>
<evidence type="ECO:0000259" key="2">
    <source>
        <dbReference type="Pfam" id="PF13229"/>
    </source>
</evidence>
<name>A0A561ES84_9ACTN</name>
<comment type="caution">
    <text evidence="3">The sequence shown here is derived from an EMBL/GenBank/DDBJ whole genome shotgun (WGS) entry which is preliminary data.</text>
</comment>
<dbReference type="EMBL" id="VIVR01000001">
    <property type="protein sequence ID" value="TWE18478.1"/>
    <property type="molecule type" value="Genomic_DNA"/>
</dbReference>
<feature type="domain" description="Right handed beta helix" evidence="2">
    <location>
        <begin position="154"/>
        <end position="305"/>
    </location>
</feature>